<dbReference type="InParanoid" id="E3MXG3"/>
<reference evidence="3" key="1">
    <citation type="submission" date="2007-07" db="EMBL/GenBank/DDBJ databases">
        <title>PCAP assembly of the Caenorhabditis remanei genome.</title>
        <authorList>
            <consortium name="The Caenorhabditis remanei Sequencing Consortium"/>
            <person name="Wilson R.K."/>
        </authorList>
    </citation>
    <scope>NUCLEOTIDE SEQUENCE [LARGE SCALE GENOMIC DNA]</scope>
    <source>
        <strain evidence="3">PB4641</strain>
    </source>
</reference>
<name>E3MXG3_CAERE</name>
<feature type="transmembrane region" description="Helical" evidence="2">
    <location>
        <begin position="28"/>
        <end position="50"/>
    </location>
</feature>
<dbReference type="RefSeq" id="XP_003099177.2">
    <property type="nucleotide sequence ID" value="XM_003099129.2"/>
</dbReference>
<gene>
    <name evidence="3" type="ORF">CRE_28908</name>
</gene>
<keyword evidence="2" id="KW-0812">Transmembrane</keyword>
<protein>
    <submittedName>
        <fullName evidence="3">Uncharacterized protein</fullName>
    </submittedName>
</protein>
<dbReference type="AlphaFoldDB" id="E3MXG3"/>
<dbReference type="KEGG" id="crq:GCK72_003822"/>
<accession>E3MXG3</accession>
<proteinExistence type="predicted"/>
<feature type="region of interest" description="Disordered" evidence="1">
    <location>
        <begin position="151"/>
        <end position="170"/>
    </location>
</feature>
<dbReference type="CTD" id="9817639"/>
<dbReference type="GeneID" id="9817639"/>
<keyword evidence="4" id="KW-1185">Reference proteome</keyword>
<feature type="compositionally biased region" description="Basic and acidic residues" evidence="1">
    <location>
        <begin position="154"/>
        <end position="169"/>
    </location>
</feature>
<feature type="transmembrane region" description="Helical" evidence="2">
    <location>
        <begin position="5"/>
        <end position="22"/>
    </location>
</feature>
<evidence type="ECO:0000313" key="3">
    <source>
        <dbReference type="EMBL" id="EFP11603.1"/>
    </source>
</evidence>
<keyword evidence="2" id="KW-0472">Membrane</keyword>
<dbReference type="EMBL" id="DS268491">
    <property type="protein sequence ID" value="EFP11603.1"/>
    <property type="molecule type" value="Genomic_DNA"/>
</dbReference>
<feature type="transmembrane region" description="Helical" evidence="2">
    <location>
        <begin position="57"/>
        <end position="77"/>
    </location>
</feature>
<dbReference type="HOGENOM" id="CLU_1519265_0_0_1"/>
<evidence type="ECO:0000256" key="1">
    <source>
        <dbReference type="SAM" id="MobiDB-lite"/>
    </source>
</evidence>
<keyword evidence="2" id="KW-1133">Transmembrane helix</keyword>
<feature type="transmembrane region" description="Helical" evidence="2">
    <location>
        <begin position="121"/>
        <end position="143"/>
    </location>
</feature>
<evidence type="ECO:0000313" key="4">
    <source>
        <dbReference type="Proteomes" id="UP000008281"/>
    </source>
</evidence>
<feature type="transmembrane region" description="Helical" evidence="2">
    <location>
        <begin position="89"/>
        <end position="109"/>
    </location>
</feature>
<dbReference type="Proteomes" id="UP000008281">
    <property type="component" value="Unassembled WGS sequence"/>
</dbReference>
<evidence type="ECO:0000256" key="2">
    <source>
        <dbReference type="SAM" id="Phobius"/>
    </source>
</evidence>
<sequence length="188" mass="21127">MGYCIILYLVSTVILATVIRVAELKKCLMVMFGMDLIVRIGVMTAGCLVVTDMKMMCFFLFLQIISSLIIVFTILPATPLFHTRYNNSLKVVFILFFVIIVIAGLLITFKLYHQGPSAKWGIALFVLSLQTYWLSIFDLLTVWNGNFGLGESEEEKKRPNPSDYNKSKSTESYGITGFTNCSSTRGLC</sequence>
<organism evidence="4">
    <name type="scientific">Caenorhabditis remanei</name>
    <name type="common">Caenorhabditis vulgaris</name>
    <dbReference type="NCBI Taxonomy" id="31234"/>
    <lineage>
        <taxon>Eukaryota</taxon>
        <taxon>Metazoa</taxon>
        <taxon>Ecdysozoa</taxon>
        <taxon>Nematoda</taxon>
        <taxon>Chromadorea</taxon>
        <taxon>Rhabditida</taxon>
        <taxon>Rhabditina</taxon>
        <taxon>Rhabditomorpha</taxon>
        <taxon>Rhabditoidea</taxon>
        <taxon>Rhabditidae</taxon>
        <taxon>Peloderinae</taxon>
        <taxon>Caenorhabditis</taxon>
    </lineage>
</organism>